<accession>A0AAV9EGN7</accession>
<sequence>MAAWFFQARVEGVRQNYFENAHHNYQIFHEAFTTYWIMRFREALLGFDSDLEMMKGVIPTCLEGADGAEVLEQDLFYFDPHHPVHLPPAGGPLMENLGVWANYVMNYSLMFTGYHMWYVSRDFPEVRDHYDVDSLDQDFIAFMRSVNRIDLDKLLEQSQENVDQVLDLGFTSPWTIQFQTALGKFESDLAVVKLLMNPCLKELGREYLDQELGGYDRWRPNALLPTVKYSLELRRDWVAEAMTDCWSYVRSEINYLLPQFPRVHEYGDGSDFEVGFNAFMGYTFKKPRSVGYLLLFKVKKTRMDEGGGGGGENERTIQEWVADKRKQSTLPFVRHTLWDAVLSFDARVEGLQQFFNLNSNHEVLHEGFITLWIMGFQDALDRFNPVLEMMKRVIQSCLNGVGEDLQHDLLVLEPHEPLPSPPKGRDGYANGGFDNAFGDVNTA</sequence>
<keyword evidence="2" id="KW-1185">Reference proteome</keyword>
<comment type="caution">
    <text evidence="1">The sequence shown here is derived from an EMBL/GenBank/DDBJ whole genome shotgun (WGS) entry which is preliminary data.</text>
</comment>
<organism evidence="1 2">
    <name type="scientific">Acorus calamus</name>
    <name type="common">Sweet flag</name>
    <dbReference type="NCBI Taxonomy" id="4465"/>
    <lineage>
        <taxon>Eukaryota</taxon>
        <taxon>Viridiplantae</taxon>
        <taxon>Streptophyta</taxon>
        <taxon>Embryophyta</taxon>
        <taxon>Tracheophyta</taxon>
        <taxon>Spermatophyta</taxon>
        <taxon>Magnoliopsida</taxon>
        <taxon>Liliopsida</taxon>
        <taxon>Acoraceae</taxon>
        <taxon>Acorus</taxon>
    </lineage>
</organism>
<reference evidence="1" key="2">
    <citation type="submission" date="2023-06" db="EMBL/GenBank/DDBJ databases">
        <authorList>
            <person name="Ma L."/>
            <person name="Liu K.-W."/>
            <person name="Li Z."/>
            <person name="Hsiao Y.-Y."/>
            <person name="Qi Y."/>
            <person name="Fu T."/>
            <person name="Tang G."/>
            <person name="Zhang D."/>
            <person name="Sun W.-H."/>
            <person name="Liu D.-K."/>
            <person name="Li Y."/>
            <person name="Chen G.-Z."/>
            <person name="Liu X.-D."/>
            <person name="Liao X.-Y."/>
            <person name="Jiang Y.-T."/>
            <person name="Yu X."/>
            <person name="Hao Y."/>
            <person name="Huang J."/>
            <person name="Zhao X.-W."/>
            <person name="Ke S."/>
            <person name="Chen Y.-Y."/>
            <person name="Wu W.-L."/>
            <person name="Hsu J.-L."/>
            <person name="Lin Y.-F."/>
            <person name="Huang M.-D."/>
            <person name="Li C.-Y."/>
            <person name="Huang L."/>
            <person name="Wang Z.-W."/>
            <person name="Zhao X."/>
            <person name="Zhong W.-Y."/>
            <person name="Peng D.-H."/>
            <person name="Ahmad S."/>
            <person name="Lan S."/>
            <person name="Zhang J.-S."/>
            <person name="Tsai W.-C."/>
            <person name="Van De Peer Y."/>
            <person name="Liu Z.-J."/>
        </authorList>
    </citation>
    <scope>NUCLEOTIDE SEQUENCE</scope>
    <source>
        <strain evidence="1">CP</strain>
        <tissue evidence="1">Leaves</tissue>
    </source>
</reference>
<evidence type="ECO:0000313" key="1">
    <source>
        <dbReference type="EMBL" id="KAK1312286.1"/>
    </source>
</evidence>
<dbReference type="Proteomes" id="UP001180020">
    <property type="component" value="Unassembled WGS sequence"/>
</dbReference>
<name>A0AAV9EGN7_ACOCL</name>
<dbReference type="EMBL" id="JAUJYO010000007">
    <property type="protein sequence ID" value="KAK1312286.1"/>
    <property type="molecule type" value="Genomic_DNA"/>
</dbReference>
<protein>
    <submittedName>
        <fullName evidence="1">Uncharacterized protein</fullName>
    </submittedName>
</protein>
<gene>
    <name evidence="1" type="ORF">QJS10_CPA07g00274</name>
</gene>
<reference evidence="1" key="1">
    <citation type="journal article" date="2023" name="Nat. Commun.">
        <title>Diploid and tetraploid genomes of Acorus and the evolution of monocots.</title>
        <authorList>
            <person name="Ma L."/>
            <person name="Liu K.W."/>
            <person name="Li Z."/>
            <person name="Hsiao Y.Y."/>
            <person name="Qi Y."/>
            <person name="Fu T."/>
            <person name="Tang G.D."/>
            <person name="Zhang D."/>
            <person name="Sun W.H."/>
            <person name="Liu D.K."/>
            <person name="Li Y."/>
            <person name="Chen G.Z."/>
            <person name="Liu X.D."/>
            <person name="Liao X.Y."/>
            <person name="Jiang Y.T."/>
            <person name="Yu X."/>
            <person name="Hao Y."/>
            <person name="Huang J."/>
            <person name="Zhao X.W."/>
            <person name="Ke S."/>
            <person name="Chen Y.Y."/>
            <person name="Wu W.L."/>
            <person name="Hsu J.L."/>
            <person name="Lin Y.F."/>
            <person name="Huang M.D."/>
            <person name="Li C.Y."/>
            <person name="Huang L."/>
            <person name="Wang Z.W."/>
            <person name="Zhao X."/>
            <person name="Zhong W.Y."/>
            <person name="Peng D.H."/>
            <person name="Ahmad S."/>
            <person name="Lan S."/>
            <person name="Zhang J.S."/>
            <person name="Tsai W.C."/>
            <person name="Van de Peer Y."/>
            <person name="Liu Z.J."/>
        </authorList>
    </citation>
    <scope>NUCLEOTIDE SEQUENCE</scope>
    <source>
        <strain evidence="1">CP</strain>
    </source>
</reference>
<proteinExistence type="predicted"/>
<dbReference type="AlphaFoldDB" id="A0AAV9EGN7"/>
<evidence type="ECO:0000313" key="2">
    <source>
        <dbReference type="Proteomes" id="UP001180020"/>
    </source>
</evidence>